<keyword evidence="1" id="KW-0812">Transmembrane</keyword>
<dbReference type="RefSeq" id="WP_230106591.1">
    <property type="nucleotide sequence ID" value="NZ_AP024845.1"/>
</dbReference>
<evidence type="ECO:0000313" key="2">
    <source>
        <dbReference type="EMBL" id="BDZ77024.1"/>
    </source>
</evidence>
<accession>A0ABM8I580</accession>
<feature type="transmembrane region" description="Helical" evidence="1">
    <location>
        <begin position="41"/>
        <end position="63"/>
    </location>
</feature>
<organism evidence="2 3">
    <name type="scientific">Claveliimonas bilis</name>
    <dbReference type="NCBI Taxonomy" id="3028070"/>
    <lineage>
        <taxon>Bacteria</taxon>
        <taxon>Bacillati</taxon>
        <taxon>Bacillota</taxon>
        <taxon>Clostridia</taxon>
        <taxon>Lachnospirales</taxon>
        <taxon>Lachnospiraceae</taxon>
        <taxon>Claveliimonas</taxon>
    </lineage>
</organism>
<name>A0ABM8I580_9FIRM</name>
<feature type="transmembrane region" description="Helical" evidence="1">
    <location>
        <begin position="75"/>
        <end position="96"/>
    </location>
</feature>
<sequence>MLDKRKVRLMTKLALYEQKEGREDMKISAYYKKDYISMKTVATILWTTVGYGCVILLIGLAAMNSLLENLTLTTMLVLAAVAVVAYVAALIVTILVTRKIAGGKHRDARMRMKRYNHGLIRLLKIYEKENKE</sequence>
<gene>
    <name evidence="2" type="ORF">Lac1_12070</name>
</gene>
<dbReference type="Proteomes" id="UP001305815">
    <property type="component" value="Chromosome"/>
</dbReference>
<reference evidence="3" key="1">
    <citation type="journal article" date="2023" name="Int. J. Syst. Evol. Microbiol.">
        <title>Claveliimonas bilis gen. nov., sp. nov., deoxycholic acid-producing bacteria isolated from human faeces, and reclassification of Sellimonas monacensis Zenner et al. 2021 as Claveliimonas monacensis comb. nov.</title>
        <authorList>
            <person name="Hisatomi A."/>
            <person name="Kastawa N.W.E.P.G."/>
            <person name="Song I."/>
            <person name="Ohkuma M."/>
            <person name="Fukiya S."/>
            <person name="Sakamoto M."/>
        </authorList>
    </citation>
    <scope>NUCLEOTIDE SEQUENCE [LARGE SCALE GENOMIC DNA]</scope>
    <source>
        <strain evidence="3">12BBH14</strain>
    </source>
</reference>
<keyword evidence="1" id="KW-1133">Transmembrane helix</keyword>
<protein>
    <submittedName>
        <fullName evidence="2">Uncharacterized protein</fullName>
    </submittedName>
</protein>
<keyword evidence="3" id="KW-1185">Reference proteome</keyword>
<keyword evidence="1" id="KW-0472">Membrane</keyword>
<proteinExistence type="predicted"/>
<dbReference type="EMBL" id="AP027742">
    <property type="protein sequence ID" value="BDZ77024.1"/>
    <property type="molecule type" value="Genomic_DNA"/>
</dbReference>
<evidence type="ECO:0000313" key="3">
    <source>
        <dbReference type="Proteomes" id="UP001305815"/>
    </source>
</evidence>
<evidence type="ECO:0000256" key="1">
    <source>
        <dbReference type="SAM" id="Phobius"/>
    </source>
</evidence>